<dbReference type="Proteomes" id="UP001549036">
    <property type="component" value="Unassembled WGS sequence"/>
</dbReference>
<dbReference type="InterPro" id="IPR000209">
    <property type="entry name" value="Peptidase_S8/S53_dom"/>
</dbReference>
<dbReference type="EMBL" id="JBEPLM010000007">
    <property type="protein sequence ID" value="MET3594646.1"/>
    <property type="molecule type" value="Genomic_DNA"/>
</dbReference>
<dbReference type="Gene3D" id="3.40.50.200">
    <property type="entry name" value="Peptidase S8/S53 domain"/>
    <property type="match status" value="1"/>
</dbReference>
<evidence type="ECO:0000259" key="2">
    <source>
        <dbReference type="Pfam" id="PF00082"/>
    </source>
</evidence>
<organism evidence="3 4">
    <name type="scientific">Mesorhizobium shonense</name>
    <dbReference type="NCBI Taxonomy" id="1209948"/>
    <lineage>
        <taxon>Bacteria</taxon>
        <taxon>Pseudomonadati</taxon>
        <taxon>Pseudomonadota</taxon>
        <taxon>Alphaproteobacteria</taxon>
        <taxon>Hyphomicrobiales</taxon>
        <taxon>Phyllobacteriaceae</taxon>
        <taxon>Mesorhizobium</taxon>
    </lineage>
</organism>
<dbReference type="InterPro" id="IPR036852">
    <property type="entry name" value="Peptidase_S8/S53_dom_sf"/>
</dbReference>
<sequence length="817" mass="88693">MPRDKRHFILNALSKSEKFKPKGQPTTKHPSDVADRAGHAQALLQAIDHLPDVKAEGTAGVYLDVAGRPGEIMVTKSLNASGLSLLRFEAGQPAANQPPRATVFATGDALTKLRQKVDDFATKNRLKKDGTEGRPFNADLVQSIGAIVEAGLRALWRSPAARFPEGDAAVPWELWLDKAQAAGFIGNAAEYGVAIGADRLEFPEDIVVIGTATREALALAVRRLGGVRALAAPTVTADYFDAMPIEEQAEWLDNLAGWTTFQVLDDPGYVTLLDRGVSRAHPLVQPALNVDDRHAANPAWDVGDFVGHGTQLAGLALYGDLTVALQTMQPIEIRHRLESAKIIPDAGHNPYHLLGALTRAGINAAERTADRRRTFAMASTTEEDTPHDGAPTSWSSEVDQLTAGVSGDKKIQRLMLISAGNTVQNMFGNADYLAACDQPDNEIESPAQAWNAICVGAYTEKNVLPAGEPGAPVAPVGDLAPSSRTASWSSHWPLKPDVVFEGGNWVVNGPPPPMRHPALSLLTTDHTFPLRAFTTCGDTSGATALAAKAITELWSDYPTLWPETVRAVFVSSARWTPQMHSHLPANPGKGHFAPLFKRYGFGVPDMERARRSASNALTLMVQDEITPYRLSDSGGSDHVHNEMRLFELPWPVEALRELVNSPVTLRVALSTFIAPNPSEPARGSKFRYASHNLRFKLNRPNESRAAFIARISKVAEQTDDEPIDEDDGWTFGRNRRDVGSMQIDQLTCFASDLARRNILAVHPVAGWWKTRAIENPHERSVRFALVVEIDASEAEADLYAEVQAAVEALNAAQAVVV</sequence>
<dbReference type="InterPro" id="IPR034074">
    <property type="entry name" value="Y4bN_pept_dom"/>
</dbReference>
<dbReference type="RefSeq" id="WP_354416090.1">
    <property type="nucleotide sequence ID" value="NZ_JBEPLM010000007.1"/>
</dbReference>
<dbReference type="SUPFAM" id="SSF52743">
    <property type="entry name" value="Subtilisin-like"/>
    <property type="match status" value="1"/>
</dbReference>
<dbReference type="Pfam" id="PF00082">
    <property type="entry name" value="Peptidase_S8"/>
    <property type="match status" value="1"/>
</dbReference>
<evidence type="ECO:0000313" key="4">
    <source>
        <dbReference type="Proteomes" id="UP001549036"/>
    </source>
</evidence>
<proteinExistence type="predicted"/>
<accession>A0ABV2HVP7</accession>
<comment type="caution">
    <text evidence="3">The sequence shown here is derived from an EMBL/GenBank/DDBJ whole genome shotgun (WGS) entry which is preliminary data.</text>
</comment>
<dbReference type="CDD" id="cd04847">
    <property type="entry name" value="Peptidases_S8_Subtilisin_like_2"/>
    <property type="match status" value="1"/>
</dbReference>
<gene>
    <name evidence="3" type="ORF">ABID26_004054</name>
</gene>
<feature type="domain" description="Peptidase S8/S53" evidence="2">
    <location>
        <begin position="270"/>
        <end position="588"/>
    </location>
</feature>
<feature type="region of interest" description="Disordered" evidence="1">
    <location>
        <begin position="377"/>
        <end position="400"/>
    </location>
</feature>
<evidence type="ECO:0000313" key="3">
    <source>
        <dbReference type="EMBL" id="MET3594646.1"/>
    </source>
</evidence>
<name>A0ABV2HVP7_9HYPH</name>
<evidence type="ECO:0000256" key="1">
    <source>
        <dbReference type="SAM" id="MobiDB-lite"/>
    </source>
</evidence>
<keyword evidence="4" id="KW-1185">Reference proteome</keyword>
<reference evidence="3 4" key="1">
    <citation type="submission" date="2024-06" db="EMBL/GenBank/DDBJ databases">
        <title>Genomic Encyclopedia of Type Strains, Phase IV (KMG-IV): sequencing the most valuable type-strain genomes for metagenomic binning, comparative biology and taxonomic classification.</title>
        <authorList>
            <person name="Goeker M."/>
        </authorList>
    </citation>
    <scope>NUCLEOTIDE SEQUENCE [LARGE SCALE GENOMIC DNA]</scope>
    <source>
        <strain evidence="3 4">DSM 29846</strain>
    </source>
</reference>
<protein>
    <recommendedName>
        <fullName evidence="2">Peptidase S8/S53 domain-containing protein</fullName>
    </recommendedName>
</protein>